<dbReference type="InterPro" id="IPR027078">
    <property type="entry name" value="snRNP-E"/>
</dbReference>
<dbReference type="InterPro" id="IPR047575">
    <property type="entry name" value="Sm"/>
</dbReference>
<dbReference type="EMBL" id="CASHTH010002047">
    <property type="protein sequence ID" value="CAI8023950.1"/>
    <property type="molecule type" value="Genomic_DNA"/>
</dbReference>
<comment type="similarity">
    <text evidence="4 14">Belongs to the snRNP Sm proteins family.</text>
</comment>
<evidence type="ECO:0000256" key="9">
    <source>
        <dbReference type="ARBA" id="ARBA00022884"/>
    </source>
</evidence>
<dbReference type="GO" id="GO:0046540">
    <property type="term" value="C:U4/U6 x U5 tri-snRNP complex"/>
    <property type="evidence" value="ECO:0007669"/>
    <property type="project" value="UniProtKB-UniRule"/>
</dbReference>
<keyword evidence="8 14" id="KW-0747">Spliceosome</keyword>
<dbReference type="InterPro" id="IPR017850">
    <property type="entry name" value="Alkaline_phosphatase_core_sf"/>
</dbReference>
<dbReference type="GO" id="GO:0005687">
    <property type="term" value="C:U4 snRNP"/>
    <property type="evidence" value="ECO:0007669"/>
    <property type="project" value="UniProtKB-UniRule"/>
</dbReference>
<dbReference type="FunFam" id="2.30.30.100:FF:000013">
    <property type="entry name" value="Small nuclear ribonucleoprotein E"/>
    <property type="match status" value="1"/>
</dbReference>
<comment type="subcellular location">
    <subcellularLocation>
        <location evidence="3">Cytoplasm</location>
        <location evidence="3">Cytosol</location>
    </subcellularLocation>
    <subcellularLocation>
        <location evidence="2 14">Nucleus</location>
    </subcellularLocation>
</comment>
<dbReference type="Pfam" id="PF01423">
    <property type="entry name" value="LSM"/>
    <property type="match status" value="1"/>
</dbReference>
<dbReference type="InterPro" id="IPR001163">
    <property type="entry name" value="Sm_dom_euk/arc"/>
</dbReference>
<proteinExistence type="inferred from homology"/>
<sequence length="150" mass="17301">MAYRPQKVQKVMVQPINLIFRYLQNKARVQVWLFGRGTMRIEGIIIGFDEFMNLVMDDAVEVYMKKDFRRQIGRSDPAKRRQYNTDHAGWTPIMTNSPCLLMLGYGDLSTYGHPTSFTPNIQNMADNGLILTNFYSNSPVCSPSRSHDIM</sequence>
<accession>A0AA35WRI0</accession>
<dbReference type="InterPro" id="IPR010920">
    <property type="entry name" value="LSM_dom_sf"/>
</dbReference>
<keyword evidence="12 14" id="KW-0687">Ribonucleoprotein</keyword>
<evidence type="ECO:0000256" key="12">
    <source>
        <dbReference type="ARBA" id="ARBA00023274"/>
    </source>
</evidence>
<evidence type="ECO:0000313" key="16">
    <source>
        <dbReference type="EMBL" id="CAI8023950.1"/>
    </source>
</evidence>
<dbReference type="GO" id="GO:0005829">
    <property type="term" value="C:cytosol"/>
    <property type="evidence" value="ECO:0007669"/>
    <property type="project" value="UniProtKB-SubCell"/>
</dbReference>
<evidence type="ECO:0000256" key="5">
    <source>
        <dbReference type="ARBA" id="ARBA00008779"/>
    </source>
</evidence>
<dbReference type="CDD" id="cd01718">
    <property type="entry name" value="Sm_E"/>
    <property type="match status" value="1"/>
</dbReference>
<keyword evidence="17" id="KW-1185">Reference proteome</keyword>
<evidence type="ECO:0000256" key="14">
    <source>
        <dbReference type="RuleBase" id="RU365053"/>
    </source>
</evidence>
<dbReference type="Pfam" id="PF00884">
    <property type="entry name" value="Sulfatase"/>
    <property type="match status" value="1"/>
</dbReference>
<dbReference type="GO" id="GO:0005681">
    <property type="term" value="C:spliceosomal complex"/>
    <property type="evidence" value="ECO:0007669"/>
    <property type="project" value="UniProtKB-KW"/>
</dbReference>
<comment type="caution">
    <text evidence="16">The sequence shown here is derived from an EMBL/GenBank/DDBJ whole genome shotgun (WGS) entry which is preliminary data.</text>
</comment>
<dbReference type="SMART" id="SM00651">
    <property type="entry name" value="Sm"/>
    <property type="match status" value="1"/>
</dbReference>
<feature type="domain" description="Sm" evidence="15">
    <location>
        <begin position="16"/>
        <end position="78"/>
    </location>
</feature>
<evidence type="ECO:0000256" key="1">
    <source>
        <dbReference type="ARBA" id="ARBA00001913"/>
    </source>
</evidence>
<keyword evidence="6" id="KW-0963">Cytoplasm</keyword>
<organism evidence="16 17">
    <name type="scientific">Geodia barretti</name>
    <name type="common">Barrett's horny sponge</name>
    <dbReference type="NCBI Taxonomy" id="519541"/>
    <lineage>
        <taxon>Eukaryota</taxon>
        <taxon>Metazoa</taxon>
        <taxon>Porifera</taxon>
        <taxon>Demospongiae</taxon>
        <taxon>Heteroscleromorpha</taxon>
        <taxon>Tetractinellida</taxon>
        <taxon>Astrophorina</taxon>
        <taxon>Geodiidae</taxon>
        <taxon>Geodia</taxon>
    </lineage>
</organism>
<dbReference type="PROSITE" id="PS52002">
    <property type="entry name" value="SM"/>
    <property type="match status" value="1"/>
</dbReference>
<dbReference type="Gene3D" id="2.30.30.100">
    <property type="match status" value="1"/>
</dbReference>
<dbReference type="SUPFAM" id="SSF53649">
    <property type="entry name" value="Alkaline phosphatase-like"/>
    <property type="match status" value="1"/>
</dbReference>
<evidence type="ECO:0000256" key="6">
    <source>
        <dbReference type="ARBA" id="ARBA00022490"/>
    </source>
</evidence>
<comment type="similarity">
    <text evidence="5">Belongs to the sulfatase family.</text>
</comment>
<evidence type="ECO:0000256" key="4">
    <source>
        <dbReference type="ARBA" id="ARBA00006850"/>
    </source>
</evidence>
<evidence type="ECO:0000256" key="2">
    <source>
        <dbReference type="ARBA" id="ARBA00004123"/>
    </source>
</evidence>
<keyword evidence="9 14" id="KW-0694">RNA-binding</keyword>
<evidence type="ECO:0000256" key="10">
    <source>
        <dbReference type="ARBA" id="ARBA00023187"/>
    </source>
</evidence>
<keyword evidence="7 14" id="KW-0507">mRNA processing</keyword>
<dbReference type="PANTHER" id="PTHR11193">
    <property type="entry name" value="SMALL NUCLEAR RIBONUCLEOPROTEIN E"/>
    <property type="match status" value="1"/>
</dbReference>
<comment type="cofactor">
    <cofactor evidence="1">
        <name>Ca(2+)</name>
        <dbReference type="ChEBI" id="CHEBI:29108"/>
    </cofactor>
</comment>
<protein>
    <recommendedName>
        <fullName evidence="14">Small nuclear ribonucleoprotein E</fullName>
        <shortName evidence="14">snRNP-E</shortName>
    </recommendedName>
    <alternativeName>
        <fullName evidence="14">Sm protein E</fullName>
    </alternativeName>
</protein>
<evidence type="ECO:0000256" key="13">
    <source>
        <dbReference type="ARBA" id="ARBA00058057"/>
    </source>
</evidence>
<comment type="function">
    <text evidence="13 14">Plays a role in pre-mRNA splicing as a core component of the spliceosomal U1, U2, U4 and U5 small nuclear ribonucleoproteins (snRNPs), the building blocks of the spliceosome.</text>
</comment>
<dbReference type="GO" id="GO:0005686">
    <property type="term" value="C:U2 snRNP"/>
    <property type="evidence" value="ECO:0007669"/>
    <property type="project" value="UniProtKB-UniRule"/>
</dbReference>
<dbReference type="GO" id="GO:0005682">
    <property type="term" value="C:U5 snRNP"/>
    <property type="evidence" value="ECO:0007669"/>
    <property type="project" value="UniProtKB-UniRule"/>
</dbReference>
<dbReference type="Gene3D" id="3.40.720.10">
    <property type="entry name" value="Alkaline Phosphatase, subunit A"/>
    <property type="match status" value="1"/>
</dbReference>
<reference evidence="16" key="1">
    <citation type="submission" date="2023-03" db="EMBL/GenBank/DDBJ databases">
        <authorList>
            <person name="Steffen K."/>
            <person name="Cardenas P."/>
        </authorList>
    </citation>
    <scope>NUCLEOTIDE SEQUENCE</scope>
</reference>
<evidence type="ECO:0000256" key="7">
    <source>
        <dbReference type="ARBA" id="ARBA00022664"/>
    </source>
</evidence>
<dbReference type="AlphaFoldDB" id="A0AA35WRI0"/>
<keyword evidence="11 14" id="KW-0539">Nucleus</keyword>
<dbReference type="InterPro" id="IPR000917">
    <property type="entry name" value="Sulfatase_N"/>
</dbReference>
<evidence type="ECO:0000256" key="3">
    <source>
        <dbReference type="ARBA" id="ARBA00004514"/>
    </source>
</evidence>
<dbReference type="GO" id="GO:0000387">
    <property type="term" value="P:spliceosomal snRNP assembly"/>
    <property type="evidence" value="ECO:0007669"/>
    <property type="project" value="UniProtKB-UniRule"/>
</dbReference>
<evidence type="ECO:0000256" key="8">
    <source>
        <dbReference type="ARBA" id="ARBA00022728"/>
    </source>
</evidence>
<name>A0AA35WRI0_GEOBA</name>
<gene>
    <name evidence="16" type="ORF">GBAR_LOCUS13965</name>
</gene>
<evidence type="ECO:0000256" key="11">
    <source>
        <dbReference type="ARBA" id="ARBA00023242"/>
    </source>
</evidence>
<dbReference type="GO" id="GO:0003723">
    <property type="term" value="F:RNA binding"/>
    <property type="evidence" value="ECO:0007669"/>
    <property type="project" value="UniProtKB-KW"/>
</dbReference>
<dbReference type="GO" id="GO:0005685">
    <property type="term" value="C:U1 snRNP"/>
    <property type="evidence" value="ECO:0007669"/>
    <property type="project" value="UniProtKB-UniRule"/>
</dbReference>
<keyword evidence="10 14" id="KW-0508">mRNA splicing</keyword>
<dbReference type="Proteomes" id="UP001174909">
    <property type="component" value="Unassembled WGS sequence"/>
</dbReference>
<evidence type="ECO:0000313" key="17">
    <source>
        <dbReference type="Proteomes" id="UP001174909"/>
    </source>
</evidence>
<dbReference type="SUPFAM" id="SSF50182">
    <property type="entry name" value="Sm-like ribonucleoproteins"/>
    <property type="match status" value="1"/>
</dbReference>
<evidence type="ECO:0000259" key="15">
    <source>
        <dbReference type="PROSITE" id="PS52002"/>
    </source>
</evidence>